<keyword evidence="2" id="KW-1185">Reference proteome</keyword>
<organism evidence="1 2">
    <name type="scientific">Lyophyllum shimeji</name>
    <name type="common">Hon-shimeji</name>
    <name type="synonym">Tricholoma shimeji</name>
    <dbReference type="NCBI Taxonomy" id="47721"/>
    <lineage>
        <taxon>Eukaryota</taxon>
        <taxon>Fungi</taxon>
        <taxon>Dikarya</taxon>
        <taxon>Basidiomycota</taxon>
        <taxon>Agaricomycotina</taxon>
        <taxon>Agaricomycetes</taxon>
        <taxon>Agaricomycetidae</taxon>
        <taxon>Agaricales</taxon>
        <taxon>Tricholomatineae</taxon>
        <taxon>Lyophyllaceae</taxon>
        <taxon>Lyophyllum</taxon>
    </lineage>
</organism>
<gene>
    <name evidence="1" type="ORF">LshimejAT787_1401390</name>
</gene>
<dbReference type="Proteomes" id="UP001063166">
    <property type="component" value="Unassembled WGS sequence"/>
</dbReference>
<protein>
    <submittedName>
        <fullName evidence="1">Uncharacterized protein</fullName>
    </submittedName>
</protein>
<proteinExistence type="predicted"/>
<dbReference type="EMBL" id="BRPK01000014">
    <property type="protein sequence ID" value="GLB43627.1"/>
    <property type="molecule type" value="Genomic_DNA"/>
</dbReference>
<evidence type="ECO:0000313" key="1">
    <source>
        <dbReference type="EMBL" id="GLB43627.1"/>
    </source>
</evidence>
<comment type="caution">
    <text evidence="1">The sequence shown here is derived from an EMBL/GenBank/DDBJ whole genome shotgun (WGS) entry which is preliminary data.</text>
</comment>
<sequence length="112" mass="12913">MNGKGNRGHQLRPIHQHKIYTGLCMHTAADTRARRSQNLQHPDTVVFRTWDNPDPLPHLTVVRVRQYSIVSMPETLVNQTNREQICVQAINFASRWFSLSLTFTPKLVLLVP</sequence>
<reference evidence="1" key="1">
    <citation type="submission" date="2022-07" db="EMBL/GenBank/DDBJ databases">
        <title>The genome of Lyophyllum shimeji provides insight into the initial evolution of ectomycorrhizal fungal genome.</title>
        <authorList>
            <person name="Kobayashi Y."/>
            <person name="Shibata T."/>
            <person name="Hirakawa H."/>
            <person name="Shigenobu S."/>
            <person name="Nishiyama T."/>
            <person name="Yamada A."/>
            <person name="Hasebe M."/>
            <person name="Kawaguchi M."/>
        </authorList>
    </citation>
    <scope>NUCLEOTIDE SEQUENCE</scope>
    <source>
        <strain evidence="1">AT787</strain>
    </source>
</reference>
<evidence type="ECO:0000313" key="2">
    <source>
        <dbReference type="Proteomes" id="UP001063166"/>
    </source>
</evidence>
<name>A0A9P3PVE0_LYOSH</name>
<dbReference type="AlphaFoldDB" id="A0A9P3PVE0"/>
<accession>A0A9P3PVE0</accession>